<dbReference type="InterPro" id="IPR037171">
    <property type="entry name" value="NagB/RpiA_transferase-like"/>
</dbReference>
<evidence type="ECO:0000259" key="5">
    <source>
        <dbReference type="Pfam" id="PF04198"/>
    </source>
</evidence>
<evidence type="ECO:0000256" key="4">
    <source>
        <dbReference type="ARBA" id="ARBA00023163"/>
    </source>
</evidence>
<keyword evidence="3" id="KW-0238">DNA-binding</keyword>
<feature type="domain" description="Sugar-binding" evidence="5">
    <location>
        <begin position="66"/>
        <end position="314"/>
    </location>
</feature>
<organism evidence="6 7">
    <name type="scientific">Liquorilactobacillus nagelii</name>
    <dbReference type="NCBI Taxonomy" id="82688"/>
    <lineage>
        <taxon>Bacteria</taxon>
        <taxon>Bacillati</taxon>
        <taxon>Bacillota</taxon>
        <taxon>Bacilli</taxon>
        <taxon>Lactobacillales</taxon>
        <taxon>Lactobacillaceae</taxon>
        <taxon>Liquorilactobacillus</taxon>
    </lineage>
</organism>
<keyword evidence="7" id="KW-1185">Reference proteome</keyword>
<evidence type="ECO:0000313" key="7">
    <source>
        <dbReference type="Proteomes" id="UP000324497"/>
    </source>
</evidence>
<protein>
    <recommendedName>
        <fullName evidence="5">Sugar-binding domain-containing protein</fullName>
    </recommendedName>
</protein>
<dbReference type="EMBL" id="CP018180">
    <property type="protein sequence ID" value="AUJ31937.1"/>
    <property type="molecule type" value="Genomic_DNA"/>
</dbReference>
<dbReference type="GO" id="GO:0030246">
    <property type="term" value="F:carbohydrate binding"/>
    <property type="evidence" value="ECO:0007669"/>
    <property type="project" value="InterPro"/>
</dbReference>
<keyword evidence="4" id="KW-0804">Transcription</keyword>
<evidence type="ECO:0000256" key="3">
    <source>
        <dbReference type="ARBA" id="ARBA00023125"/>
    </source>
</evidence>
<dbReference type="GO" id="GO:0003677">
    <property type="term" value="F:DNA binding"/>
    <property type="evidence" value="ECO:0007669"/>
    <property type="project" value="UniProtKB-KW"/>
</dbReference>
<accession>A0A3Q8CCC0</accession>
<dbReference type="InterPro" id="IPR051054">
    <property type="entry name" value="SorC_transcr_regulators"/>
</dbReference>
<evidence type="ECO:0000256" key="2">
    <source>
        <dbReference type="ARBA" id="ARBA00023015"/>
    </source>
</evidence>
<dbReference type="Gene3D" id="3.40.50.1360">
    <property type="match status" value="1"/>
</dbReference>
<proteinExistence type="inferred from homology"/>
<dbReference type="Pfam" id="PF04198">
    <property type="entry name" value="Sugar-bind"/>
    <property type="match status" value="1"/>
</dbReference>
<dbReference type="InterPro" id="IPR007324">
    <property type="entry name" value="Sugar-bd_dom_put"/>
</dbReference>
<dbReference type="RefSeq" id="WP_148126585.1">
    <property type="nucleotide sequence ID" value="NZ_CP018180.1"/>
</dbReference>
<gene>
    <name evidence="6" type="ORF">BSQ50_04810</name>
</gene>
<dbReference type="PANTHER" id="PTHR34294:SF1">
    <property type="entry name" value="TRANSCRIPTIONAL REGULATOR LSRR"/>
    <property type="match status" value="1"/>
</dbReference>
<dbReference type="KEGG" id="lng:BSQ50_04810"/>
<dbReference type="SUPFAM" id="SSF100950">
    <property type="entry name" value="NagB/RpiA/CoA transferase-like"/>
    <property type="match status" value="1"/>
</dbReference>
<comment type="similarity">
    <text evidence="1">Belongs to the SorC transcriptional regulatory family.</text>
</comment>
<dbReference type="AlphaFoldDB" id="A0A3Q8CCC0"/>
<evidence type="ECO:0000256" key="1">
    <source>
        <dbReference type="ARBA" id="ARBA00010466"/>
    </source>
</evidence>
<evidence type="ECO:0000313" key="6">
    <source>
        <dbReference type="EMBL" id="AUJ31937.1"/>
    </source>
</evidence>
<sequence length="324" mass="36186">MNDKKNTSKYLSQLIAVSKMYYEKNMTQQQISETIHMHRTEISRLLKEARKLGIVKFTINDGMQDISTLEHFFIEKFNLKDALIVPTNVYEQNVLESLGTISAKYLEKLFHSNMIIGLSWGKTVAGTVKKVSSEHHLKNTTVIPLIAGPLGKLPNDYHANTIVIKLSQKLSANKSTLEAPAIVSSKEVMQELLNNPNNQSVVQKWNKLDVAIVGIGSDLITNQSRWKAFYKDTSFENEFKTSGGVGDILSQPFDYDGRIVDFSANIISLKLSDLMNVPNTIAIAEGNLKIKSIIGALRTGIINTLITTDLTAIKIKEELEKSQM</sequence>
<reference evidence="6 7" key="1">
    <citation type="submission" date="2016-11" db="EMBL/GenBank/DDBJ databases">
        <title>Interaction between Lactobacillus species and yeast in water kefir.</title>
        <authorList>
            <person name="Behr J."/>
            <person name="Xu D."/>
            <person name="Vogel R.F."/>
        </authorList>
    </citation>
    <scope>NUCLEOTIDE SEQUENCE [LARGE SCALE GENOMIC DNA]</scope>
    <source>
        <strain evidence="6 7">TMW 1.1827</strain>
    </source>
</reference>
<dbReference type="Gene3D" id="1.10.10.60">
    <property type="entry name" value="Homeodomain-like"/>
    <property type="match status" value="1"/>
</dbReference>
<dbReference type="Proteomes" id="UP000324497">
    <property type="component" value="Chromosome"/>
</dbReference>
<dbReference type="PANTHER" id="PTHR34294">
    <property type="entry name" value="TRANSCRIPTIONAL REGULATOR-RELATED"/>
    <property type="match status" value="1"/>
</dbReference>
<name>A0A3Q8CCC0_9LACO</name>
<keyword evidence="2" id="KW-0805">Transcription regulation</keyword>